<dbReference type="PANTHER" id="PTHR48077:SF6">
    <property type="entry name" value="TRYPTOPHAN SYNTHASE"/>
    <property type="match status" value="1"/>
</dbReference>
<comment type="catalytic activity">
    <reaction evidence="11 12">
        <text>(1S,2R)-1-C-(indol-3-yl)glycerol 3-phosphate + L-serine = D-glyceraldehyde 3-phosphate + L-tryptophan + H2O</text>
        <dbReference type="Rhea" id="RHEA:10532"/>
        <dbReference type="ChEBI" id="CHEBI:15377"/>
        <dbReference type="ChEBI" id="CHEBI:33384"/>
        <dbReference type="ChEBI" id="CHEBI:57912"/>
        <dbReference type="ChEBI" id="CHEBI:58866"/>
        <dbReference type="ChEBI" id="CHEBI:59776"/>
        <dbReference type="EC" id="4.2.1.20"/>
    </reaction>
</comment>
<dbReference type="InterPro" id="IPR023026">
    <property type="entry name" value="Trp_synth_beta/beta-like"/>
</dbReference>
<comment type="subunit">
    <text evidence="5 12">Tetramer of two alpha and two beta chains.</text>
</comment>
<feature type="domain" description="Tryptophan synthase beta chain-like PALP" evidence="13">
    <location>
        <begin position="74"/>
        <end position="414"/>
    </location>
</feature>
<feature type="modified residue" description="N6-(pyridoxal phosphate)lysine" evidence="12">
    <location>
        <position position="111"/>
    </location>
</feature>
<dbReference type="AlphaFoldDB" id="A0A498H1P4"/>
<dbReference type="RefSeq" id="WP_128692611.1">
    <property type="nucleotide sequence ID" value="NZ_LHQS01000001.1"/>
</dbReference>
<dbReference type="NCBIfam" id="TIGR01415">
    <property type="entry name" value="trpB_rel"/>
    <property type="match status" value="1"/>
</dbReference>
<dbReference type="InterPro" id="IPR006653">
    <property type="entry name" value="Trp_synth_b_CS"/>
</dbReference>
<keyword evidence="6 12" id="KW-0028">Amino-acid biosynthesis</keyword>
<evidence type="ECO:0000256" key="9">
    <source>
        <dbReference type="ARBA" id="ARBA00023141"/>
    </source>
</evidence>
<dbReference type="InterPro" id="IPR036052">
    <property type="entry name" value="TrpB-like_PALP_sf"/>
</dbReference>
<dbReference type="InterPro" id="IPR001926">
    <property type="entry name" value="TrpB-like_PALP"/>
</dbReference>
<evidence type="ECO:0000256" key="2">
    <source>
        <dbReference type="ARBA" id="ARBA00002786"/>
    </source>
</evidence>
<keyword evidence="7 12" id="KW-0822">Tryptophan biosynthesis</keyword>
<accession>A0A498H1P4</accession>
<evidence type="ECO:0000256" key="5">
    <source>
        <dbReference type="ARBA" id="ARBA00011270"/>
    </source>
</evidence>
<organism evidence="14 15">
    <name type="scientific">Methanoculleus taiwanensis</name>
    <dbReference type="NCBI Taxonomy" id="1550565"/>
    <lineage>
        <taxon>Archaea</taxon>
        <taxon>Methanobacteriati</taxon>
        <taxon>Methanobacteriota</taxon>
        <taxon>Stenosarchaea group</taxon>
        <taxon>Methanomicrobia</taxon>
        <taxon>Methanomicrobiales</taxon>
        <taxon>Methanomicrobiaceae</taxon>
        <taxon>Methanoculleus</taxon>
    </lineage>
</organism>
<evidence type="ECO:0000313" key="14">
    <source>
        <dbReference type="EMBL" id="RXE56871.1"/>
    </source>
</evidence>
<dbReference type="EMBL" id="LHQS01000001">
    <property type="protein sequence ID" value="RXE56871.1"/>
    <property type="molecule type" value="Genomic_DNA"/>
</dbReference>
<evidence type="ECO:0000256" key="8">
    <source>
        <dbReference type="ARBA" id="ARBA00022898"/>
    </source>
</evidence>
<evidence type="ECO:0000256" key="12">
    <source>
        <dbReference type="HAMAP-Rule" id="MF_00133"/>
    </source>
</evidence>
<comment type="function">
    <text evidence="2 12">The beta subunit is responsible for the synthesis of L-tryptophan from indole and L-serine.</text>
</comment>
<evidence type="ECO:0000256" key="10">
    <source>
        <dbReference type="ARBA" id="ARBA00023239"/>
    </source>
</evidence>
<keyword evidence="9 12" id="KW-0057">Aromatic amino acid biosynthesis</keyword>
<dbReference type="SUPFAM" id="SSF53686">
    <property type="entry name" value="Tryptophan synthase beta subunit-like PLP-dependent enzymes"/>
    <property type="match status" value="1"/>
</dbReference>
<dbReference type="PIRSF" id="PIRSF500824">
    <property type="entry name" value="TrpB_prok"/>
    <property type="match status" value="1"/>
</dbReference>
<dbReference type="InterPro" id="IPR006654">
    <property type="entry name" value="Trp_synth_beta"/>
</dbReference>
<dbReference type="Proteomes" id="UP000290932">
    <property type="component" value="Unassembled WGS sequence"/>
</dbReference>
<reference evidence="14 15" key="1">
    <citation type="journal article" date="2015" name="Int. J. Syst. Evol. Microbiol.">
        <title>Methanoculleus taiwanensis sp. nov., a methanogen isolated from deep marine sediment at the deformation front area near Taiwan.</title>
        <authorList>
            <person name="Weng C.Y."/>
            <person name="Chen S.C."/>
            <person name="Lai M.C."/>
            <person name="Wu S.Y."/>
            <person name="Lin S."/>
            <person name="Yang T.F."/>
            <person name="Chen P.C."/>
        </authorList>
    </citation>
    <scope>NUCLEOTIDE SEQUENCE [LARGE SCALE GENOMIC DNA]</scope>
    <source>
        <strain evidence="14 15">CYW4</strain>
    </source>
</reference>
<dbReference type="NCBIfam" id="NF009057">
    <property type="entry name" value="PRK12391.1"/>
    <property type="match status" value="1"/>
</dbReference>
<keyword evidence="10 12" id="KW-0456">Lyase</keyword>
<evidence type="ECO:0000256" key="1">
    <source>
        <dbReference type="ARBA" id="ARBA00001933"/>
    </source>
</evidence>
<dbReference type="HAMAP" id="MF_00133">
    <property type="entry name" value="Trp_synth_beta"/>
    <property type="match status" value="1"/>
</dbReference>
<dbReference type="GO" id="GO:0005737">
    <property type="term" value="C:cytoplasm"/>
    <property type="evidence" value="ECO:0007669"/>
    <property type="project" value="TreeGrafter"/>
</dbReference>
<protein>
    <recommendedName>
        <fullName evidence="12">Tryptophan synthase beta chain</fullName>
        <ecNumber evidence="12">4.2.1.20</ecNumber>
    </recommendedName>
</protein>
<comment type="cofactor">
    <cofactor evidence="1 12">
        <name>pyridoxal 5'-phosphate</name>
        <dbReference type="ChEBI" id="CHEBI:597326"/>
    </cofactor>
</comment>
<evidence type="ECO:0000256" key="4">
    <source>
        <dbReference type="ARBA" id="ARBA00009982"/>
    </source>
</evidence>
<dbReference type="OrthoDB" id="371827at2157"/>
<dbReference type="PROSITE" id="PS00168">
    <property type="entry name" value="TRP_SYNTHASE_BETA"/>
    <property type="match status" value="1"/>
</dbReference>
<name>A0A498H1P4_9EURY</name>
<evidence type="ECO:0000256" key="7">
    <source>
        <dbReference type="ARBA" id="ARBA00022822"/>
    </source>
</evidence>
<keyword evidence="15" id="KW-1185">Reference proteome</keyword>
<evidence type="ECO:0000256" key="11">
    <source>
        <dbReference type="ARBA" id="ARBA00049047"/>
    </source>
</evidence>
<dbReference type="GO" id="GO:0030170">
    <property type="term" value="F:pyridoxal phosphate binding"/>
    <property type="evidence" value="ECO:0007669"/>
    <property type="project" value="InterPro"/>
</dbReference>
<dbReference type="UniPathway" id="UPA00035">
    <property type="reaction ID" value="UER00044"/>
</dbReference>
<evidence type="ECO:0000313" key="15">
    <source>
        <dbReference type="Proteomes" id="UP000290932"/>
    </source>
</evidence>
<dbReference type="Gene3D" id="3.40.50.1100">
    <property type="match status" value="2"/>
</dbReference>
<sequence>MQTKFLLDEGEMPKRWYNIQADLPTPMDPVLHPATGKPVTPDDLHAIFPMELIRQEVSTERYIDIPEEVREILTLWRPAPLYRAHRLERHLKTPAKIYYKWEGVSPAGSHKPNTAIPQAYYNRQEGIERLATETGAGQWGSSLAFATSLFDMACTVYMVRASYDQKPYRKIMMQTYGAECLSSPTMQTNSGRAVLEHDPETSGSLGIAISEAVEDAVTHDNTNYALGSVLNHVCLHQTIIGQEAEAQLALADAYPDVVIGCVGGGSNFAGIAFPFAGPKMTGKHPETEIIAVEPSACPTLTKGLYAYDFGDVAGLTPIMRMFTLGHDFVPPAIHAGGLRYHGASPLVSRLVQDGVVRATSYHQNEVFAAAVLFARTEGIIVAPEAAHAVKATVDEAVRCRETGEEKVILFNNSGHGNFDFSSYEAYFAGKLVDYEYPAELIKEALGRLPVVG</sequence>
<dbReference type="PIRSF" id="PIRSF001413">
    <property type="entry name" value="Trp_syn_beta"/>
    <property type="match status" value="1"/>
</dbReference>
<dbReference type="GO" id="GO:0052684">
    <property type="term" value="F:L-serine hydro-lyase (adding indole, L-tryptophan-forming) activity"/>
    <property type="evidence" value="ECO:0007669"/>
    <property type="project" value="TreeGrafter"/>
</dbReference>
<gene>
    <name evidence="12" type="primary">trpB</name>
    <name evidence="14" type="ORF">ABH15_01580</name>
</gene>
<keyword evidence="8 12" id="KW-0663">Pyridoxal phosphate</keyword>
<comment type="caution">
    <text evidence="14">The sequence shown here is derived from an EMBL/GenBank/DDBJ whole genome shotgun (WGS) entry which is preliminary data.</text>
</comment>
<evidence type="ECO:0000259" key="13">
    <source>
        <dbReference type="Pfam" id="PF00291"/>
    </source>
</evidence>
<comment type="pathway">
    <text evidence="3 12">Amino-acid biosynthesis; L-tryptophan biosynthesis; L-tryptophan from chorismate: step 5/5.</text>
</comment>
<comment type="similarity">
    <text evidence="4 12">Belongs to the TrpB family.</text>
</comment>
<dbReference type="CDD" id="cd06446">
    <property type="entry name" value="Trp-synth_B"/>
    <property type="match status" value="1"/>
</dbReference>
<dbReference type="PANTHER" id="PTHR48077">
    <property type="entry name" value="TRYPTOPHAN SYNTHASE-RELATED"/>
    <property type="match status" value="1"/>
</dbReference>
<dbReference type="GO" id="GO:0004834">
    <property type="term" value="F:tryptophan synthase activity"/>
    <property type="evidence" value="ECO:0007669"/>
    <property type="project" value="UniProtKB-UniRule"/>
</dbReference>
<dbReference type="InterPro" id="IPR006316">
    <property type="entry name" value="Trp_synth_b-like"/>
</dbReference>
<dbReference type="EC" id="4.2.1.20" evidence="12"/>
<evidence type="ECO:0000256" key="3">
    <source>
        <dbReference type="ARBA" id="ARBA00004733"/>
    </source>
</evidence>
<evidence type="ECO:0000256" key="6">
    <source>
        <dbReference type="ARBA" id="ARBA00022605"/>
    </source>
</evidence>
<proteinExistence type="inferred from homology"/>
<dbReference type="Pfam" id="PF00291">
    <property type="entry name" value="PALP"/>
    <property type="match status" value="1"/>
</dbReference>